<comment type="caution">
    <text evidence="2">The sequence shown here is derived from an EMBL/GenBank/DDBJ whole genome shotgun (WGS) entry which is preliminary data.</text>
</comment>
<feature type="region of interest" description="Disordered" evidence="1">
    <location>
        <begin position="1"/>
        <end position="77"/>
    </location>
</feature>
<name>A0AAE1Y7M6_9LAMI</name>
<reference evidence="2" key="2">
    <citation type="journal article" date="2024" name="Plant">
        <title>Genomic evolution and insights into agronomic trait innovations of Sesamum species.</title>
        <authorList>
            <person name="Miao H."/>
            <person name="Wang L."/>
            <person name="Qu L."/>
            <person name="Liu H."/>
            <person name="Sun Y."/>
            <person name="Le M."/>
            <person name="Wang Q."/>
            <person name="Wei S."/>
            <person name="Zheng Y."/>
            <person name="Lin W."/>
            <person name="Duan Y."/>
            <person name="Cao H."/>
            <person name="Xiong S."/>
            <person name="Wang X."/>
            <person name="Wei L."/>
            <person name="Li C."/>
            <person name="Ma Q."/>
            <person name="Ju M."/>
            <person name="Zhao R."/>
            <person name="Li G."/>
            <person name="Mu C."/>
            <person name="Tian Q."/>
            <person name="Mei H."/>
            <person name="Zhang T."/>
            <person name="Gao T."/>
            <person name="Zhang H."/>
        </authorList>
    </citation>
    <scope>NUCLEOTIDE SEQUENCE</scope>
    <source>
        <strain evidence="2">3651</strain>
    </source>
</reference>
<proteinExistence type="predicted"/>
<dbReference type="Proteomes" id="UP001293254">
    <property type="component" value="Unassembled WGS sequence"/>
</dbReference>
<protein>
    <submittedName>
        <fullName evidence="2">Uncharacterized protein</fullName>
    </submittedName>
</protein>
<accession>A0AAE1Y7M6</accession>
<keyword evidence="3" id="KW-1185">Reference proteome</keyword>
<evidence type="ECO:0000256" key="1">
    <source>
        <dbReference type="SAM" id="MobiDB-lite"/>
    </source>
</evidence>
<reference evidence="2" key="1">
    <citation type="submission" date="2020-06" db="EMBL/GenBank/DDBJ databases">
        <authorList>
            <person name="Li T."/>
            <person name="Hu X."/>
            <person name="Zhang T."/>
            <person name="Song X."/>
            <person name="Zhang H."/>
            <person name="Dai N."/>
            <person name="Sheng W."/>
            <person name="Hou X."/>
            <person name="Wei L."/>
        </authorList>
    </citation>
    <scope>NUCLEOTIDE SEQUENCE</scope>
    <source>
        <strain evidence="2">3651</strain>
        <tissue evidence="2">Leaf</tissue>
    </source>
</reference>
<evidence type="ECO:0000313" key="3">
    <source>
        <dbReference type="Proteomes" id="UP001293254"/>
    </source>
</evidence>
<evidence type="ECO:0000313" key="2">
    <source>
        <dbReference type="EMBL" id="KAK4424857.1"/>
    </source>
</evidence>
<gene>
    <name evidence="2" type="ORF">Salat_1679300</name>
</gene>
<sequence length="121" mass="12890">MLDGIGTQIGSSNPIDEGDKLLIETNGEDKGAGDSESETDSFKDSEFDLSDGDNNGAEDEAGVGDVVGGNEDSGDGCDIRKEVEFVASLDAENETQNENVEEENIDGARKLTDKFLFVCYL</sequence>
<feature type="compositionally biased region" description="Acidic residues" evidence="1">
    <location>
        <begin position="47"/>
        <end position="62"/>
    </location>
</feature>
<organism evidence="2 3">
    <name type="scientific">Sesamum alatum</name>
    <dbReference type="NCBI Taxonomy" id="300844"/>
    <lineage>
        <taxon>Eukaryota</taxon>
        <taxon>Viridiplantae</taxon>
        <taxon>Streptophyta</taxon>
        <taxon>Embryophyta</taxon>
        <taxon>Tracheophyta</taxon>
        <taxon>Spermatophyta</taxon>
        <taxon>Magnoliopsida</taxon>
        <taxon>eudicotyledons</taxon>
        <taxon>Gunneridae</taxon>
        <taxon>Pentapetalae</taxon>
        <taxon>asterids</taxon>
        <taxon>lamiids</taxon>
        <taxon>Lamiales</taxon>
        <taxon>Pedaliaceae</taxon>
        <taxon>Sesamum</taxon>
    </lineage>
</organism>
<dbReference type="EMBL" id="JACGWO010000006">
    <property type="protein sequence ID" value="KAK4424857.1"/>
    <property type="molecule type" value="Genomic_DNA"/>
</dbReference>
<feature type="compositionally biased region" description="Basic and acidic residues" evidence="1">
    <location>
        <begin position="17"/>
        <end position="33"/>
    </location>
</feature>
<dbReference type="AlphaFoldDB" id="A0AAE1Y7M6"/>